<dbReference type="EMBL" id="JAPDNT010000003">
    <property type="protein sequence ID" value="MCW3474329.1"/>
    <property type="molecule type" value="Genomic_DNA"/>
</dbReference>
<proteinExistence type="predicted"/>
<dbReference type="Pfam" id="PF07859">
    <property type="entry name" value="Abhydrolase_3"/>
    <property type="match status" value="1"/>
</dbReference>
<reference evidence="3" key="2">
    <citation type="submission" date="2022-10" db="EMBL/GenBank/DDBJ databases">
        <authorList>
            <person name="Trinh H.N."/>
        </authorList>
    </citation>
    <scope>NUCLEOTIDE SEQUENCE</scope>
    <source>
        <strain evidence="3">RN2-1</strain>
    </source>
</reference>
<dbReference type="Gene3D" id="3.40.50.1820">
    <property type="entry name" value="alpha/beta hydrolase"/>
    <property type="match status" value="1"/>
</dbReference>
<dbReference type="InterPro" id="IPR013094">
    <property type="entry name" value="AB_hydrolase_3"/>
</dbReference>
<evidence type="ECO:0000313" key="4">
    <source>
        <dbReference type="Proteomes" id="UP001165679"/>
    </source>
</evidence>
<name>A0AA41YIP4_9PROT</name>
<dbReference type="InterPro" id="IPR029058">
    <property type="entry name" value="AB_hydrolase_fold"/>
</dbReference>
<keyword evidence="1 3" id="KW-0378">Hydrolase</keyword>
<keyword evidence="4" id="KW-1185">Reference proteome</keyword>
<dbReference type="PANTHER" id="PTHR48081:SF33">
    <property type="entry name" value="KYNURENINE FORMAMIDASE"/>
    <property type="match status" value="1"/>
</dbReference>
<reference evidence="3" key="1">
    <citation type="submission" date="2022-09" db="EMBL/GenBank/DDBJ databases">
        <title>Rhodovastum sp. nov. RN2-1 isolated from soil in Seongnam, South Korea.</title>
        <authorList>
            <person name="Le N.T."/>
        </authorList>
    </citation>
    <scope>NUCLEOTIDE SEQUENCE</scope>
    <source>
        <strain evidence="3">RN2-1</strain>
    </source>
</reference>
<evidence type="ECO:0000256" key="1">
    <source>
        <dbReference type="ARBA" id="ARBA00022801"/>
    </source>
</evidence>
<gene>
    <name evidence="3" type="ORF">OL599_07020</name>
</gene>
<dbReference type="RefSeq" id="WP_264712957.1">
    <property type="nucleotide sequence ID" value="NZ_JAPDNT010000003.1"/>
</dbReference>
<organism evidence="3 4">
    <name type="scientific">Limobrevibacterium gyesilva</name>
    <dbReference type="NCBI Taxonomy" id="2991712"/>
    <lineage>
        <taxon>Bacteria</taxon>
        <taxon>Pseudomonadati</taxon>
        <taxon>Pseudomonadota</taxon>
        <taxon>Alphaproteobacteria</taxon>
        <taxon>Acetobacterales</taxon>
        <taxon>Acetobacteraceae</taxon>
        <taxon>Limobrevibacterium</taxon>
    </lineage>
</organism>
<protein>
    <submittedName>
        <fullName evidence="3">Alpha/beta hydrolase</fullName>
    </submittedName>
</protein>
<dbReference type="Proteomes" id="UP001165679">
    <property type="component" value="Unassembled WGS sequence"/>
</dbReference>
<dbReference type="GO" id="GO:0004061">
    <property type="term" value="F:arylformamidase activity"/>
    <property type="evidence" value="ECO:0007669"/>
    <property type="project" value="TreeGrafter"/>
</dbReference>
<sequence length="291" mass="32826">MSERTPIWSGLTEEEHEFQYNPQRAFPNFAEYRVLREPANQAARTSLRMAADIAYGDHPLRKVDIFPAERTGDALSPVHMFFHGGYWRAQDKEAFSFIAGALVAHGITTVIVNYELCPQSTLDAGADSAICAVEWTHRHIGEYGGDPNRVSLSGHSAGAHLGAEILAVDWRARGIDPSFIRGAVLISGIYDPEPAMRTTVNQQLRLTPEIVRRRDVERRTPLVQCPVTIYVGGLEPWQWIDQSFRYSHHLHRHGWDPEVHVLPNYNHFDILQTYLRPQDPVLAATITKATA</sequence>
<dbReference type="InterPro" id="IPR050300">
    <property type="entry name" value="GDXG_lipolytic_enzyme"/>
</dbReference>
<dbReference type="AlphaFoldDB" id="A0AA41YIP4"/>
<dbReference type="SUPFAM" id="SSF53474">
    <property type="entry name" value="alpha/beta-Hydrolases"/>
    <property type="match status" value="1"/>
</dbReference>
<feature type="domain" description="Alpha/beta hydrolase fold-3" evidence="2">
    <location>
        <begin position="80"/>
        <end position="267"/>
    </location>
</feature>
<evidence type="ECO:0000313" key="3">
    <source>
        <dbReference type="EMBL" id="MCW3474329.1"/>
    </source>
</evidence>
<evidence type="ECO:0000259" key="2">
    <source>
        <dbReference type="Pfam" id="PF07859"/>
    </source>
</evidence>
<dbReference type="PANTHER" id="PTHR48081">
    <property type="entry name" value="AB HYDROLASE SUPERFAMILY PROTEIN C4A8.06C"/>
    <property type="match status" value="1"/>
</dbReference>
<accession>A0AA41YIP4</accession>
<comment type="caution">
    <text evidence="3">The sequence shown here is derived from an EMBL/GenBank/DDBJ whole genome shotgun (WGS) entry which is preliminary data.</text>
</comment>